<dbReference type="RefSeq" id="WP_058477421.1">
    <property type="nucleotide sequence ID" value="NZ_CBCRVJ010000023.1"/>
</dbReference>
<dbReference type="AlphaFoldDB" id="A0A378LAS9"/>
<gene>
    <name evidence="1" type="ORF">Lstg_1876</name>
    <name evidence="2" type="ORF">NCTC11991_01429</name>
</gene>
<dbReference type="EMBL" id="LNYZ01000013">
    <property type="protein sequence ID" value="KTD77519.1"/>
    <property type="molecule type" value="Genomic_DNA"/>
</dbReference>
<evidence type="ECO:0000313" key="4">
    <source>
        <dbReference type="Proteomes" id="UP000255110"/>
    </source>
</evidence>
<reference evidence="1 3" key="1">
    <citation type="submission" date="2015-11" db="EMBL/GenBank/DDBJ databases">
        <title>Genomic analysis of 38 Legionella species identifies large and diverse effector repertoires.</title>
        <authorList>
            <person name="Burstein D."/>
            <person name="Amaro F."/>
            <person name="Zusman T."/>
            <person name="Lifshitz Z."/>
            <person name="Cohen O."/>
            <person name="Gilbert J.A."/>
            <person name="Pupko T."/>
            <person name="Shuman H.A."/>
            <person name="Segal G."/>
        </authorList>
    </citation>
    <scope>NUCLEOTIDE SEQUENCE [LARGE SCALE GENOMIC DNA]</scope>
    <source>
        <strain evidence="1 3">SC-18-C9</strain>
    </source>
</reference>
<dbReference type="OrthoDB" id="5651326at2"/>
<name>A0A378LAS9_9GAMM</name>
<dbReference type="Proteomes" id="UP000255110">
    <property type="component" value="Unassembled WGS sequence"/>
</dbReference>
<reference evidence="2 4" key="2">
    <citation type="submission" date="2018-06" db="EMBL/GenBank/DDBJ databases">
        <authorList>
            <consortium name="Pathogen Informatics"/>
            <person name="Doyle S."/>
        </authorList>
    </citation>
    <scope>NUCLEOTIDE SEQUENCE [LARGE SCALE GENOMIC DNA]</scope>
    <source>
        <strain evidence="2 4">NCTC11991</strain>
    </source>
</reference>
<evidence type="ECO:0000313" key="3">
    <source>
        <dbReference type="Proteomes" id="UP000054820"/>
    </source>
</evidence>
<organism evidence="2 4">
    <name type="scientific">Legionella steigerwaltii</name>
    <dbReference type="NCBI Taxonomy" id="460"/>
    <lineage>
        <taxon>Bacteria</taxon>
        <taxon>Pseudomonadati</taxon>
        <taxon>Pseudomonadota</taxon>
        <taxon>Gammaproteobacteria</taxon>
        <taxon>Legionellales</taxon>
        <taxon>Legionellaceae</taxon>
        <taxon>Legionella</taxon>
    </lineage>
</organism>
<evidence type="ECO:0000313" key="1">
    <source>
        <dbReference type="EMBL" id="KTD77519.1"/>
    </source>
</evidence>
<keyword evidence="3" id="KW-1185">Reference proteome</keyword>
<dbReference type="Proteomes" id="UP000054820">
    <property type="component" value="Unassembled WGS sequence"/>
</dbReference>
<sequence>MFPSDPINPFDSLPNEILQYLLRFTNHQGMLVCKRFMEADREATKNEAQESFNDYLITRTIDFGSVSPLRIIHFITVFALNELPKISDSVEKMASIGILLLQLYEVLYFYTNNNQLKFTLPREPDVLASSALAVSFFITSNDESDSLRTSITEQDIDKIKDDVSDMLAFLTGANSEKKIKTDHFNEIVTGMMHDFKTGIKHAFDNLSDCNLRFFSFTAPESKERMILRLMNQCASILENQFHTPQPSCILF</sequence>
<dbReference type="EMBL" id="UGOY01000001">
    <property type="protein sequence ID" value="STY22829.1"/>
    <property type="molecule type" value="Genomic_DNA"/>
</dbReference>
<evidence type="ECO:0000313" key="2">
    <source>
        <dbReference type="EMBL" id="STY22829.1"/>
    </source>
</evidence>
<proteinExistence type="predicted"/>
<evidence type="ECO:0008006" key="5">
    <source>
        <dbReference type="Google" id="ProtNLM"/>
    </source>
</evidence>
<protein>
    <recommendedName>
        <fullName evidence="5">F-box domain-containing protein</fullName>
    </recommendedName>
</protein>
<accession>A0A378LAS9</accession>